<dbReference type="InterPro" id="IPR002018">
    <property type="entry name" value="CarbesteraseB"/>
</dbReference>
<evidence type="ECO:0000313" key="6">
    <source>
        <dbReference type="Proteomes" id="UP000024816"/>
    </source>
</evidence>
<keyword evidence="6" id="KW-1185">Reference proteome</keyword>
<comment type="similarity">
    <text evidence="1 3">Belongs to the type-B carboxylesterase/lipase family.</text>
</comment>
<evidence type="ECO:0000256" key="3">
    <source>
        <dbReference type="RuleBase" id="RU361235"/>
    </source>
</evidence>
<dbReference type="InterPro" id="IPR019826">
    <property type="entry name" value="Carboxylesterase_B_AS"/>
</dbReference>
<dbReference type="AlphaFoldDB" id="A0A059F7B2"/>
<dbReference type="RefSeq" id="WP_051597781.1">
    <property type="nucleotide sequence ID" value="NZ_ARYJ01000014.1"/>
</dbReference>
<dbReference type="PROSITE" id="PS00122">
    <property type="entry name" value="CARBOXYLESTERASE_B_1"/>
    <property type="match status" value="1"/>
</dbReference>
<dbReference type="EC" id="3.1.1.-" evidence="3"/>
<dbReference type="InterPro" id="IPR050309">
    <property type="entry name" value="Type-B_Carboxylest/Lipase"/>
</dbReference>
<dbReference type="SUPFAM" id="SSF53474">
    <property type="entry name" value="alpha/beta-Hydrolases"/>
    <property type="match status" value="1"/>
</dbReference>
<dbReference type="STRING" id="1280952.HJA_15664"/>
<dbReference type="ESTHER" id="9rhob-a0a059f7b2">
    <property type="family name" value="Carb_B_Bacteria"/>
</dbReference>
<reference evidence="5 6" key="1">
    <citation type="journal article" date="2014" name="Antonie Van Leeuwenhoek">
        <title>Hyphomonas beringensis sp. nov. and Hyphomonas chukchiensis sp. nov., isolated from surface seawater of the Bering Sea and Chukchi Sea.</title>
        <authorList>
            <person name="Li C."/>
            <person name="Lai Q."/>
            <person name="Li G."/>
            <person name="Dong C."/>
            <person name="Wang J."/>
            <person name="Liao Y."/>
            <person name="Shao Z."/>
        </authorList>
    </citation>
    <scope>NUCLEOTIDE SEQUENCE [LARGE SCALE GENOMIC DNA]</scope>
    <source>
        <strain evidence="5 6">VP2</strain>
    </source>
</reference>
<feature type="domain" description="Carboxylesterase type B" evidence="4">
    <location>
        <begin position="36"/>
        <end position="536"/>
    </location>
</feature>
<dbReference type="PATRIC" id="fig|1280952.3.peg.3134"/>
<comment type="caution">
    <text evidence="5">The sequence shown here is derived from an EMBL/GenBank/DDBJ whole genome shotgun (WGS) entry which is preliminary data.</text>
</comment>
<name>A0A059F7B2_9PROT</name>
<dbReference type="InterPro" id="IPR029058">
    <property type="entry name" value="AB_hydrolase_fold"/>
</dbReference>
<dbReference type="Proteomes" id="UP000024816">
    <property type="component" value="Unassembled WGS sequence"/>
</dbReference>
<sequence length="588" mass="63357">MKRLSIILFFLLIAAGVWGWFKLTAPAKPLALAEPLRINQGLVLGGIAPDNSDIQVFNGIPYATARRWGAPGAPPQWGAMPRDVREFGAECIQVRKGMNGFVNGIIDGAGLPGWKRFAAKKYMAAMPAPAEAEDCLFVNVRTSNIGNDTLLPVMVWIHGGSHQAGAGSSEFYQANALVENGVVLVTFNYRLGPFGYLAHPALTEEAGTSGNYGLMDQAAALRWVRDNIRSFGGDPDNVTIFGESAGAQSVSELMASTIADGLYHKAILESGTSSYNANYLSEAPLPGSRSMESAGEEFLSTFVGRTATAAELRAIPAASIITRAEQRADLARYFLPNVDGQILPDTVGATIRAGKAANVPVLAGYNADEGSLFYSAFQSPTVLARGITGSMEEREQRLAEVFGENPAKALEALYGMDTLDTWDEGAADMLGDDMFGVHMRFLAKANATAGNPTWMYFFTRATPTRAQSIGAYHGSEIPFVFGSASPLLPMSDKDEKLAETMQAYWTNFARTGDPNGPGLPEWPAYDPNRDEWQVLDHEILTVAGVRARKLDILEENLIDRIDAVSRATSSQLPYEATLMSTVPKSGDE</sequence>
<evidence type="ECO:0000256" key="2">
    <source>
        <dbReference type="ARBA" id="ARBA00022801"/>
    </source>
</evidence>
<proteinExistence type="inferred from homology"/>
<gene>
    <name evidence="5" type="ORF">HJA_15664</name>
</gene>
<accession>A0A059F7B2</accession>
<keyword evidence="2 3" id="KW-0378">Hydrolase</keyword>
<dbReference type="EMBL" id="ARYJ01000014">
    <property type="protein sequence ID" value="KCZ86423.1"/>
    <property type="molecule type" value="Genomic_DNA"/>
</dbReference>
<dbReference type="eggNOG" id="COG2272">
    <property type="taxonomic scope" value="Bacteria"/>
</dbReference>
<dbReference type="PANTHER" id="PTHR11559">
    <property type="entry name" value="CARBOXYLESTERASE"/>
    <property type="match status" value="1"/>
</dbReference>
<dbReference type="GO" id="GO:0016787">
    <property type="term" value="F:hydrolase activity"/>
    <property type="evidence" value="ECO:0007669"/>
    <property type="project" value="UniProtKB-KW"/>
</dbReference>
<dbReference type="Pfam" id="PF00135">
    <property type="entry name" value="COesterase"/>
    <property type="match status" value="1"/>
</dbReference>
<evidence type="ECO:0000259" key="4">
    <source>
        <dbReference type="Pfam" id="PF00135"/>
    </source>
</evidence>
<dbReference type="OrthoDB" id="9775851at2"/>
<dbReference type="Gene3D" id="3.40.50.1820">
    <property type="entry name" value="alpha/beta hydrolase"/>
    <property type="match status" value="1"/>
</dbReference>
<evidence type="ECO:0000256" key="1">
    <source>
        <dbReference type="ARBA" id="ARBA00005964"/>
    </source>
</evidence>
<evidence type="ECO:0000313" key="5">
    <source>
        <dbReference type="EMBL" id="KCZ86423.1"/>
    </source>
</evidence>
<organism evidence="5 6">
    <name type="scientific">Hyphomonas jannaschiana VP2</name>
    <dbReference type="NCBI Taxonomy" id="1280952"/>
    <lineage>
        <taxon>Bacteria</taxon>
        <taxon>Pseudomonadati</taxon>
        <taxon>Pseudomonadota</taxon>
        <taxon>Alphaproteobacteria</taxon>
        <taxon>Hyphomonadales</taxon>
        <taxon>Hyphomonadaceae</taxon>
        <taxon>Hyphomonas</taxon>
    </lineage>
</organism>
<protein>
    <recommendedName>
        <fullName evidence="3">Carboxylic ester hydrolase</fullName>
        <ecNumber evidence="3">3.1.1.-</ecNumber>
    </recommendedName>
</protein>